<evidence type="ECO:0000313" key="1">
    <source>
        <dbReference type="EMBL" id="GAG12152.1"/>
    </source>
</evidence>
<reference evidence="1" key="1">
    <citation type="journal article" date="2014" name="Front. Microbiol.">
        <title>High frequency of phylogenetically diverse reductive dehalogenase-homologous genes in deep subseafloor sedimentary metagenomes.</title>
        <authorList>
            <person name="Kawai M."/>
            <person name="Futagami T."/>
            <person name="Toyoda A."/>
            <person name="Takaki Y."/>
            <person name="Nishi S."/>
            <person name="Hori S."/>
            <person name="Arai W."/>
            <person name="Tsubouchi T."/>
            <person name="Morono Y."/>
            <person name="Uchiyama I."/>
            <person name="Ito T."/>
            <person name="Fujiyama A."/>
            <person name="Inagaki F."/>
            <person name="Takami H."/>
        </authorList>
    </citation>
    <scope>NUCLEOTIDE SEQUENCE</scope>
    <source>
        <strain evidence="1">Expedition CK06-06</strain>
    </source>
</reference>
<protein>
    <submittedName>
        <fullName evidence="1">Uncharacterized protein</fullName>
    </submittedName>
</protein>
<dbReference type="EMBL" id="BARS01027464">
    <property type="protein sequence ID" value="GAG12152.1"/>
    <property type="molecule type" value="Genomic_DNA"/>
</dbReference>
<comment type="caution">
    <text evidence="1">The sequence shown here is derived from an EMBL/GenBank/DDBJ whole genome shotgun (WGS) entry which is preliminary data.</text>
</comment>
<gene>
    <name evidence="1" type="ORF">S01H1_43143</name>
</gene>
<dbReference type="AlphaFoldDB" id="X0VLT2"/>
<feature type="non-terminal residue" evidence="1">
    <location>
        <position position="1"/>
    </location>
</feature>
<sequence length="265" mass="30559">YTKLGYVRERKNKILLYLVMTSRLMDNPLHSILISRSGAGKSLLAEVTEELCPPEDLESISDLSNKALYYFGKDELKHKFIVIGEKEGSEGSDYPLRELITKKSITKAIPMKDAVTGQIKTISIKVEGPISFVETTTSGEINPENLNRCFVIGIDESEDQTRLIHDLQRKNYTLQGYLQKKDLNKIIGKHIYAQRLLKKVLVFNPYAESLSFPTSKLKTRRDNDKFLRLINVICFLHQYQRKVKKLKLDNSNETIEYIECTPYDY</sequence>
<feature type="non-terminal residue" evidence="1">
    <location>
        <position position="265"/>
    </location>
</feature>
<name>X0VLT2_9ZZZZ</name>
<proteinExistence type="predicted"/>
<accession>X0VLT2</accession>
<organism evidence="1">
    <name type="scientific">marine sediment metagenome</name>
    <dbReference type="NCBI Taxonomy" id="412755"/>
    <lineage>
        <taxon>unclassified sequences</taxon>
        <taxon>metagenomes</taxon>
        <taxon>ecological metagenomes</taxon>
    </lineage>
</organism>